<reference evidence="4 5" key="1">
    <citation type="journal article" date="2016" name="Genome Announc.">
        <title>Complete Genome Sequences of Aerococcus christensenii CCUG 28831T, Aerococcus sanguinicola CCUG 43001T, Aerococcus urinae CCUG 36881T, Aerococcus urinaeequi CCUG 28094T, Aerococcus urinaehominis CCUG 42038 BT, and Aerococcus viridans CCUG 4311T.</title>
        <authorList>
            <person name="Carkaci D."/>
            <person name="Dargis R."/>
            <person name="Nielsen X.C."/>
            <person name="Skovgaard O."/>
            <person name="Fuursted K."/>
            <person name="Christensen J.J."/>
        </authorList>
    </citation>
    <scope>NUCLEOTIDE SEQUENCE [LARGE SCALE GENOMIC DNA]</scope>
    <source>
        <strain evidence="4 5">CCUG28094</strain>
    </source>
</reference>
<evidence type="ECO:0000313" key="4">
    <source>
        <dbReference type="EMBL" id="AMB97604.1"/>
    </source>
</evidence>
<evidence type="ECO:0000313" key="5">
    <source>
        <dbReference type="Proteomes" id="UP000067698"/>
    </source>
</evidence>
<dbReference type="Gene3D" id="1.10.260.40">
    <property type="entry name" value="lambda repressor-like DNA-binding domains"/>
    <property type="match status" value="1"/>
</dbReference>
<organism evidence="4 5">
    <name type="scientific">Aerococcus urinaeequi</name>
    <dbReference type="NCBI Taxonomy" id="51665"/>
    <lineage>
        <taxon>Bacteria</taxon>
        <taxon>Bacillati</taxon>
        <taxon>Bacillota</taxon>
        <taxon>Bacilli</taxon>
        <taxon>Lactobacillales</taxon>
        <taxon>Aerococcaceae</taxon>
        <taxon>Aerococcus</taxon>
    </lineage>
</organism>
<feature type="transmembrane region" description="Helical" evidence="2">
    <location>
        <begin position="131"/>
        <end position="155"/>
    </location>
</feature>
<gene>
    <name evidence="4" type="ORF">AWM74_04885</name>
</gene>
<keyword evidence="2" id="KW-0472">Membrane</keyword>
<keyword evidence="2" id="KW-1133">Transmembrane helix</keyword>
<dbReference type="InterPro" id="IPR010982">
    <property type="entry name" value="Lambda_DNA-bd_dom_sf"/>
</dbReference>
<dbReference type="AlphaFoldDB" id="A0AAC8X0R0"/>
<name>A0AAC8X0R0_9LACT</name>
<dbReference type="SUPFAM" id="SSF47413">
    <property type="entry name" value="lambda repressor-like DNA-binding domains"/>
    <property type="match status" value="1"/>
</dbReference>
<accession>A0AAC8X0R0</accession>
<dbReference type="PANTHER" id="PTHR46558">
    <property type="entry name" value="TRACRIPTIONAL REGULATORY PROTEIN-RELATED-RELATED"/>
    <property type="match status" value="1"/>
</dbReference>
<proteinExistence type="predicted"/>
<protein>
    <recommendedName>
        <fullName evidence="3">HTH cro/C1-type domain-containing protein</fullName>
    </recommendedName>
</protein>
<dbReference type="GO" id="GO:0003677">
    <property type="term" value="F:DNA binding"/>
    <property type="evidence" value="ECO:0007669"/>
    <property type="project" value="UniProtKB-KW"/>
</dbReference>
<dbReference type="PROSITE" id="PS50943">
    <property type="entry name" value="HTH_CROC1"/>
    <property type="match status" value="1"/>
</dbReference>
<keyword evidence="2" id="KW-0812">Transmembrane</keyword>
<sequence>MSMLIGEKIKKIRLERKISQEKLANHLYVSRQTISRWETGKVIPNMDNILQLSTFFDEPVSFFIGEEKAEPEVEAMQSTTDASEEKDYAKYGYALIYFAMSIVPFVYIWSIPFAVYAYYYADKKHIFGAKIIKLLAIASCIYFIIQFLVLIVGLFNLTPGTTEVFVG</sequence>
<dbReference type="EMBL" id="CP014162">
    <property type="protein sequence ID" value="AMB97604.1"/>
    <property type="molecule type" value="Genomic_DNA"/>
</dbReference>
<dbReference type="SMART" id="SM00530">
    <property type="entry name" value="HTH_XRE"/>
    <property type="match status" value="1"/>
</dbReference>
<reference evidence="5" key="2">
    <citation type="submission" date="2016-01" db="EMBL/GenBank/DDBJ databases">
        <title>Six Aerococcus type strain genome sequencing and assembly using PacBio and Illumina Hiseq.</title>
        <authorList>
            <person name="Carkaci D."/>
            <person name="Dargis R."/>
            <person name="Nielsen X.C."/>
            <person name="Skovgaard O."/>
            <person name="Fuursted K."/>
            <person name="Christensen J.J."/>
        </authorList>
    </citation>
    <scope>NUCLEOTIDE SEQUENCE [LARGE SCALE GENOMIC DNA]</scope>
    <source>
        <strain evidence="5">CCUG28094</strain>
    </source>
</reference>
<evidence type="ECO:0000256" key="1">
    <source>
        <dbReference type="ARBA" id="ARBA00023125"/>
    </source>
</evidence>
<dbReference type="InterPro" id="IPR001387">
    <property type="entry name" value="Cro/C1-type_HTH"/>
</dbReference>
<evidence type="ECO:0000259" key="3">
    <source>
        <dbReference type="PROSITE" id="PS50943"/>
    </source>
</evidence>
<dbReference type="Proteomes" id="UP000067698">
    <property type="component" value="Chromosome"/>
</dbReference>
<dbReference type="Pfam" id="PF01381">
    <property type="entry name" value="HTH_3"/>
    <property type="match status" value="1"/>
</dbReference>
<dbReference type="CDD" id="cd00093">
    <property type="entry name" value="HTH_XRE"/>
    <property type="match status" value="1"/>
</dbReference>
<evidence type="ECO:0000256" key="2">
    <source>
        <dbReference type="SAM" id="Phobius"/>
    </source>
</evidence>
<dbReference type="PANTHER" id="PTHR46558:SF4">
    <property type="entry name" value="DNA-BIDING PHAGE PROTEIN"/>
    <property type="match status" value="1"/>
</dbReference>
<feature type="transmembrane region" description="Helical" evidence="2">
    <location>
        <begin position="94"/>
        <end position="119"/>
    </location>
</feature>
<feature type="domain" description="HTH cro/C1-type" evidence="3">
    <location>
        <begin position="9"/>
        <end position="63"/>
    </location>
</feature>
<keyword evidence="1" id="KW-0238">DNA-binding</keyword>